<comment type="caution">
    <text evidence="1">The sequence shown here is derived from an EMBL/GenBank/DDBJ whole genome shotgun (WGS) entry which is preliminary data.</text>
</comment>
<keyword evidence="2" id="KW-1185">Reference proteome</keyword>
<gene>
    <name evidence="1" type="ORF">VMF7928_01478</name>
</gene>
<proteinExistence type="predicted"/>
<evidence type="ECO:0000313" key="1">
    <source>
        <dbReference type="EMBL" id="CAH0538556.1"/>
    </source>
</evidence>
<accession>A0ABM9A2H7</accession>
<name>A0ABM9A2H7_9VIBR</name>
<dbReference type="Proteomes" id="UP000838748">
    <property type="component" value="Unassembled WGS sequence"/>
</dbReference>
<organism evidence="1 2">
    <name type="scientific">Vibrio marisflavi CECT 7928</name>
    <dbReference type="NCBI Taxonomy" id="634439"/>
    <lineage>
        <taxon>Bacteria</taxon>
        <taxon>Pseudomonadati</taxon>
        <taxon>Pseudomonadota</taxon>
        <taxon>Gammaproteobacteria</taxon>
        <taxon>Vibrionales</taxon>
        <taxon>Vibrionaceae</taxon>
        <taxon>Vibrio</taxon>
    </lineage>
</organism>
<dbReference type="EMBL" id="CAKLDM010000002">
    <property type="protein sequence ID" value="CAH0538556.1"/>
    <property type="molecule type" value="Genomic_DNA"/>
</dbReference>
<evidence type="ECO:0000313" key="2">
    <source>
        <dbReference type="Proteomes" id="UP000838748"/>
    </source>
</evidence>
<reference evidence="1" key="1">
    <citation type="submission" date="2021-11" db="EMBL/GenBank/DDBJ databases">
        <authorList>
            <person name="Rodrigo-Torres L."/>
            <person name="Arahal R. D."/>
            <person name="Lucena T."/>
        </authorList>
    </citation>
    <scope>NUCLEOTIDE SEQUENCE</scope>
    <source>
        <strain evidence="1">CECT 7928</strain>
    </source>
</reference>
<sequence>MKLAKALVISLFVLTGCTSKEKESVPPSKAYSIANQTYLIHDYQVLWSTNKSKLKDYSQEDIAKINDALNKRSSSGGNLSVAFGVLRILSGNFTGAIDVVGGTASNIAKSNHPSKYSNWYAAIPKASATDGLDATRKVAAEIQKEAMTILNEHGVYLELKVIEPERKSMIGATIYRKTAYFIAGTDIRYGFYSNDFYLNYKKSSMEEGHTSFIEAKDQWVTSFDTRYAGTGGMFNAKYFRDHDIEPFNRTNGFDLFMAELTSRLPDSYFYYQAPSSTHPIPSIYKNGEKLMFIQPNVVGDNADKLALK</sequence>
<protein>
    <recommendedName>
        <fullName evidence="3">Lipoprotein</fullName>
    </recommendedName>
</protein>
<dbReference type="PROSITE" id="PS51257">
    <property type="entry name" value="PROKAR_LIPOPROTEIN"/>
    <property type="match status" value="1"/>
</dbReference>
<evidence type="ECO:0008006" key="3">
    <source>
        <dbReference type="Google" id="ProtNLM"/>
    </source>
</evidence>